<organism evidence="3 4">
    <name type="scientific">Pelosinus fermentans JBW45</name>
    <dbReference type="NCBI Taxonomy" id="1192197"/>
    <lineage>
        <taxon>Bacteria</taxon>
        <taxon>Bacillati</taxon>
        <taxon>Bacillota</taxon>
        <taxon>Negativicutes</taxon>
        <taxon>Selenomonadales</taxon>
        <taxon>Sporomusaceae</taxon>
        <taxon>Pelosinus</taxon>
    </lineage>
</organism>
<dbReference type="NCBIfam" id="TIGR00180">
    <property type="entry name" value="parB_part"/>
    <property type="match status" value="1"/>
</dbReference>
<dbReference type="Proteomes" id="UP000005361">
    <property type="component" value="Chromosome"/>
</dbReference>
<accession>I8TUK3</accession>
<reference evidence="3 4" key="1">
    <citation type="journal article" date="2015" name="Genome Announc.">
        <title>Complete Genome Sequence of Pelosinus fermentans JBW45, a Member of a Remarkably Competitive Group of Negativicutes in the Firmicutes Phylum.</title>
        <authorList>
            <person name="De Leon K.B."/>
            <person name="Utturkar S.M."/>
            <person name="Camilleri L.B."/>
            <person name="Elias D.A."/>
            <person name="Arkin A.P."/>
            <person name="Fields M.W."/>
            <person name="Brown S.D."/>
            <person name="Wall J.D."/>
        </authorList>
    </citation>
    <scope>NUCLEOTIDE SEQUENCE [LARGE SCALE GENOMIC DNA]</scope>
    <source>
        <strain evidence="3 4">JBW45</strain>
    </source>
</reference>
<dbReference type="EMBL" id="CP010978">
    <property type="protein sequence ID" value="AJQ26894.1"/>
    <property type="molecule type" value="Genomic_DNA"/>
</dbReference>
<dbReference type="PANTHER" id="PTHR33375">
    <property type="entry name" value="CHROMOSOME-PARTITIONING PROTEIN PARB-RELATED"/>
    <property type="match status" value="1"/>
</dbReference>
<dbReference type="AlphaFoldDB" id="I8TUK3"/>
<dbReference type="KEGG" id="pft:JBW_01544"/>
<evidence type="ECO:0000256" key="1">
    <source>
        <dbReference type="ARBA" id="ARBA00006295"/>
    </source>
</evidence>
<dbReference type="GO" id="GO:0007059">
    <property type="term" value="P:chromosome segregation"/>
    <property type="evidence" value="ECO:0007669"/>
    <property type="project" value="TreeGrafter"/>
</dbReference>
<dbReference type="Pfam" id="PF02195">
    <property type="entry name" value="ParB_N"/>
    <property type="match status" value="1"/>
</dbReference>
<evidence type="ECO:0000313" key="3">
    <source>
        <dbReference type="EMBL" id="AJQ26894.1"/>
    </source>
</evidence>
<gene>
    <name evidence="3" type="ORF">JBW_01544</name>
</gene>
<dbReference type="SUPFAM" id="SSF109709">
    <property type="entry name" value="KorB DNA-binding domain-like"/>
    <property type="match status" value="1"/>
</dbReference>
<dbReference type="Gene3D" id="1.10.10.2830">
    <property type="match status" value="1"/>
</dbReference>
<dbReference type="SMART" id="SM00470">
    <property type="entry name" value="ParB"/>
    <property type="match status" value="1"/>
</dbReference>
<feature type="domain" description="ParB-like N-terminal" evidence="2">
    <location>
        <begin position="3"/>
        <end position="106"/>
    </location>
</feature>
<dbReference type="OrthoDB" id="9802051at2"/>
<protein>
    <submittedName>
        <fullName evidence="3">ParB-like partition protein</fullName>
    </submittedName>
</protein>
<dbReference type="Gene3D" id="3.90.1530.30">
    <property type="match status" value="1"/>
</dbReference>
<comment type="similarity">
    <text evidence="1">Belongs to the ParB family.</text>
</comment>
<dbReference type="GO" id="GO:0003677">
    <property type="term" value="F:DNA binding"/>
    <property type="evidence" value="ECO:0007669"/>
    <property type="project" value="InterPro"/>
</dbReference>
<dbReference type="GO" id="GO:0005694">
    <property type="term" value="C:chromosome"/>
    <property type="evidence" value="ECO:0007669"/>
    <property type="project" value="TreeGrafter"/>
</dbReference>
<dbReference type="STRING" id="1192197.JBW_01544"/>
<reference evidence="4" key="2">
    <citation type="submission" date="2015-02" db="EMBL/GenBank/DDBJ databases">
        <title>Complete Genome Sequence of Pelosinus fermentans JBW45.</title>
        <authorList>
            <person name="De Leon K.B."/>
            <person name="Utturkar S.M."/>
            <person name="Camilleri L.B."/>
            <person name="Arkin A.P."/>
            <person name="Fields M.W."/>
            <person name="Brown S.D."/>
            <person name="Wall J.D."/>
        </authorList>
    </citation>
    <scope>NUCLEOTIDE SEQUENCE [LARGE SCALE GENOMIC DNA]</scope>
    <source>
        <strain evidence="4">JBW45</strain>
    </source>
</reference>
<dbReference type="InterPro" id="IPR004437">
    <property type="entry name" value="ParB/RepB/Spo0J"/>
</dbReference>
<name>I8TUK3_9FIRM</name>
<dbReference type="PANTHER" id="PTHR33375:SF1">
    <property type="entry name" value="CHROMOSOME-PARTITIONING PROTEIN PARB-RELATED"/>
    <property type="match status" value="1"/>
</dbReference>
<dbReference type="SUPFAM" id="SSF110849">
    <property type="entry name" value="ParB/Sulfiredoxin"/>
    <property type="match status" value="1"/>
</dbReference>
<dbReference type="RefSeq" id="WP_007959670.1">
    <property type="nucleotide sequence ID" value="NZ_CP010978.1"/>
</dbReference>
<evidence type="ECO:0000259" key="2">
    <source>
        <dbReference type="SMART" id="SM00470"/>
    </source>
</evidence>
<dbReference type="InterPro" id="IPR036086">
    <property type="entry name" value="ParB/Sulfiredoxin_sf"/>
</dbReference>
<sequence>MIQNIEISKIHSHYDNPRKELGDLTELADSIKSNGIFQNLTVVPWFSKITGVGADNPKQQEEMGYIVVIGHRRLAAAKLAGLAEVPCAISNMSYRKQIATMLLENMQRNDLTVYEQAQGFQMMLDLGESINDISKDTGFSETTVRRRVKLLELDKEKFRQSVERGANLMEYAELEKIQDISLRNKVLDKIGTSNFKWELQNALNKEKNDKNEALIIAELEKFAKRIESGNGLQHIKSYYPSQNPEIATPDDTDTVEYFFQIQNYGAITLYKKDDNANQGASSQKDPVWLEKQRERDNRRAALDEISKRAYQLRGSFIKEISNAKAKKNMSVIIEYSLRAMLGDNCTPDAEEFAQFVNIEIKEDEENDLNFDNIKDQVVTQPERHLLTATYLILDSEREHYYDWNNHHDNNETLNTVYDFLEKLGYGISEEEQSLRDGTHKLLISLEE</sequence>
<dbReference type="HOGENOM" id="CLU_046969_0_0_9"/>
<dbReference type="InterPro" id="IPR050336">
    <property type="entry name" value="Chromosome_partition/occlusion"/>
</dbReference>
<proteinExistence type="inferred from homology"/>
<evidence type="ECO:0000313" key="4">
    <source>
        <dbReference type="Proteomes" id="UP000005361"/>
    </source>
</evidence>
<dbReference type="InterPro" id="IPR003115">
    <property type="entry name" value="ParB_N"/>
</dbReference>